<dbReference type="EMBL" id="CADCTX010000753">
    <property type="protein sequence ID" value="CAA9346985.1"/>
    <property type="molecule type" value="Genomic_DNA"/>
</dbReference>
<proteinExistence type="predicted"/>
<accession>A0A6J4M2E3</accession>
<gene>
    <name evidence="1" type="ORF">AVDCRST_MAG40-2681</name>
</gene>
<evidence type="ECO:0000313" key="1">
    <source>
        <dbReference type="EMBL" id="CAA9346985.1"/>
    </source>
</evidence>
<reference evidence="1" key="1">
    <citation type="submission" date="2020-02" db="EMBL/GenBank/DDBJ databases">
        <authorList>
            <person name="Meier V. D."/>
        </authorList>
    </citation>
    <scope>NUCLEOTIDE SEQUENCE</scope>
    <source>
        <strain evidence="1">AVDCRST_MAG40</strain>
    </source>
</reference>
<dbReference type="AlphaFoldDB" id="A0A6J4M2E3"/>
<name>A0A6J4M2E3_9BACT</name>
<sequence>WLAPPPMPTTVEASDHSMSRAAWAQLDLGLSGHAAVCFA</sequence>
<feature type="non-terminal residue" evidence="1">
    <location>
        <position position="1"/>
    </location>
</feature>
<organism evidence="1">
    <name type="scientific">uncultured Gemmatimonadaceae bacterium</name>
    <dbReference type="NCBI Taxonomy" id="246130"/>
    <lineage>
        <taxon>Bacteria</taxon>
        <taxon>Pseudomonadati</taxon>
        <taxon>Gemmatimonadota</taxon>
        <taxon>Gemmatimonadia</taxon>
        <taxon>Gemmatimonadales</taxon>
        <taxon>Gemmatimonadaceae</taxon>
        <taxon>environmental samples</taxon>
    </lineage>
</organism>
<protein>
    <submittedName>
        <fullName evidence="1">Uncharacterized protein</fullName>
    </submittedName>
</protein>
<feature type="non-terminal residue" evidence="1">
    <location>
        <position position="39"/>
    </location>
</feature>